<dbReference type="InterPro" id="IPR036322">
    <property type="entry name" value="WD40_repeat_dom_sf"/>
</dbReference>
<dbReference type="Proteomes" id="UP000626092">
    <property type="component" value="Unassembled WGS sequence"/>
</dbReference>
<dbReference type="GO" id="GO:0043161">
    <property type="term" value="P:proteasome-mediated ubiquitin-dependent protein catabolic process"/>
    <property type="evidence" value="ECO:0007669"/>
    <property type="project" value="TreeGrafter"/>
</dbReference>
<dbReference type="SUPFAM" id="SSF50978">
    <property type="entry name" value="WD40 repeat-like"/>
    <property type="match status" value="1"/>
</dbReference>
<dbReference type="Gene3D" id="2.130.10.10">
    <property type="entry name" value="YVTN repeat-like/Quinoprotein amine dehydrogenase"/>
    <property type="match status" value="1"/>
</dbReference>
<accession>A0A834G2H3</accession>
<dbReference type="OrthoDB" id="273771at2759"/>
<comment type="caution">
    <text evidence="1">The sequence shown here is derived from an EMBL/GenBank/DDBJ whole genome shotgun (WGS) entry which is preliminary data.</text>
</comment>
<gene>
    <name evidence="1" type="ORF">RHSIM_Rhsim13G0142800</name>
</gene>
<name>A0A834G2H3_RHOSS</name>
<dbReference type="AlphaFoldDB" id="A0A834G2H3"/>
<dbReference type="InterPro" id="IPR015943">
    <property type="entry name" value="WD40/YVTN_repeat-like_dom_sf"/>
</dbReference>
<protein>
    <submittedName>
        <fullName evidence="1">Uncharacterized protein</fullName>
    </submittedName>
</protein>
<dbReference type="EMBL" id="WJXA01000013">
    <property type="protein sequence ID" value="KAF7120316.1"/>
    <property type="molecule type" value="Genomic_DNA"/>
</dbReference>
<dbReference type="PANTHER" id="PTHR44080">
    <property type="entry name" value="E3 UBIQUITIN-PROTEIN LIGASE COP1"/>
    <property type="match status" value="1"/>
</dbReference>
<reference evidence="1" key="1">
    <citation type="submission" date="2019-11" db="EMBL/GenBank/DDBJ databases">
        <authorList>
            <person name="Liu Y."/>
            <person name="Hou J."/>
            <person name="Li T.-Q."/>
            <person name="Guan C.-H."/>
            <person name="Wu X."/>
            <person name="Wu H.-Z."/>
            <person name="Ling F."/>
            <person name="Zhang R."/>
            <person name="Shi X.-G."/>
            <person name="Ren J.-P."/>
            <person name="Chen E.-F."/>
            <person name="Sun J.-M."/>
        </authorList>
    </citation>
    <scope>NUCLEOTIDE SEQUENCE</scope>
    <source>
        <strain evidence="1">Adult_tree_wgs_1</strain>
        <tissue evidence="1">Leaves</tissue>
    </source>
</reference>
<evidence type="ECO:0000313" key="2">
    <source>
        <dbReference type="Proteomes" id="UP000626092"/>
    </source>
</evidence>
<proteinExistence type="predicted"/>
<dbReference type="PANTHER" id="PTHR44080:SF8">
    <property type="entry name" value="E3 UBIQUITIN-PROTEIN LIGASE COP1-LIKE"/>
    <property type="match status" value="1"/>
</dbReference>
<sequence>MIYQDNIKKLVDTLEVYNTYRISNTNIKFAPVKYRTVDFEWQWMIDASTLIQTFDKSASHEKLLNIDFIPFEQFGQYAYRQATIDILWLLHKSSLLRLQVLTPQVLNKPRNPKAQEIIIINQESFTVKSSDTVAAHMLKTCKMVKYHKLEVYEVHTFGAGSLTSKLPPVDGKTLMKYAAEVLAYNINIKRALSEDNSKAETKAKKKLFQANDNPTTASEETLGLKALEGQARARMVEEDSEDAEDSSVPIFRIEEDMFILLDDVLLLLERAALEPLPPKDVKGPQNPMKVEHGGGQGGGQGLEGMVVVARWMAGSCRFDKIGKAKDSHVSCTVGCRSPIKLFTIIAIIYVEESINYVEHGGGQGGGQGLDGMVVVARWMVGSCRFDKIGFRPIPIVRIEEDMFILVNDVLLLLEGAILEPSHPKDDKGLHSSEPNEAWWSANGRLRAGGDGVCCRGWQSFLWRYSQLINLGDEFEWHSRAAMDVWHLLFIVDCCRLRMTDIWHLLLGQNAEAFGCEVSVKELDSLLSVLIEKKRKMEQEDAETNMQILHDFLHCLRKQKLEELSQFNDLQECYLQKRHGARQSYTQEAREMIHVNAMNTEGNHAGLEDFQSALSTFTRYSIEFDRDDELFATAGVSRRIKVFEFASEASVLNIDMKANICSVKYNPGSSIHVAVGSADHDIHYYDLRNVSQALHVFNGHRKAVSYVKFMSNNELASMSFR</sequence>
<dbReference type="InterPro" id="IPR042755">
    <property type="entry name" value="COP1"/>
</dbReference>
<organism evidence="1 2">
    <name type="scientific">Rhododendron simsii</name>
    <name type="common">Sims's rhododendron</name>
    <dbReference type="NCBI Taxonomy" id="118357"/>
    <lineage>
        <taxon>Eukaryota</taxon>
        <taxon>Viridiplantae</taxon>
        <taxon>Streptophyta</taxon>
        <taxon>Embryophyta</taxon>
        <taxon>Tracheophyta</taxon>
        <taxon>Spermatophyta</taxon>
        <taxon>Magnoliopsida</taxon>
        <taxon>eudicotyledons</taxon>
        <taxon>Gunneridae</taxon>
        <taxon>Pentapetalae</taxon>
        <taxon>asterids</taxon>
        <taxon>Ericales</taxon>
        <taxon>Ericaceae</taxon>
        <taxon>Ericoideae</taxon>
        <taxon>Rhodoreae</taxon>
        <taxon>Rhododendron</taxon>
    </lineage>
</organism>
<dbReference type="GO" id="GO:0061630">
    <property type="term" value="F:ubiquitin protein ligase activity"/>
    <property type="evidence" value="ECO:0007669"/>
    <property type="project" value="InterPro"/>
</dbReference>
<keyword evidence="2" id="KW-1185">Reference proteome</keyword>
<evidence type="ECO:0000313" key="1">
    <source>
        <dbReference type="EMBL" id="KAF7120316.1"/>
    </source>
</evidence>